<reference evidence="4 5" key="1">
    <citation type="journal article" date="2021" name="ISME Commun">
        <title>Automated analysis of genomic sequences facilitates high-throughput and comprehensive description of bacteria.</title>
        <authorList>
            <person name="Hitch T.C.A."/>
        </authorList>
    </citation>
    <scope>NUCLEOTIDE SEQUENCE [LARGE SCALE GENOMIC DNA]</scope>
    <source>
        <strain evidence="4 5">Sanger_02</strain>
    </source>
</reference>
<comment type="similarity">
    <text evidence="1">Belongs to the DnaB/DnaD family.</text>
</comment>
<dbReference type="Gene3D" id="1.10.10.630">
    <property type="entry name" value="DnaD domain-like"/>
    <property type="match status" value="2"/>
</dbReference>
<proteinExistence type="inferred from homology"/>
<name>A0ABT2S676_9FIRM</name>
<dbReference type="PANTHER" id="PTHR37293">
    <property type="entry name" value="PHAGE REPLICATION PROTEIN-RELATED"/>
    <property type="match status" value="1"/>
</dbReference>
<dbReference type="Pfam" id="PF07261">
    <property type="entry name" value="DnaB_2"/>
    <property type="match status" value="2"/>
</dbReference>
<keyword evidence="5" id="KW-1185">Reference proteome</keyword>
<evidence type="ECO:0000259" key="3">
    <source>
        <dbReference type="Pfam" id="PF07261"/>
    </source>
</evidence>
<dbReference type="InterPro" id="IPR053162">
    <property type="entry name" value="DnaD"/>
</dbReference>
<dbReference type="NCBIfam" id="TIGR01446">
    <property type="entry name" value="DnaD_dom"/>
    <property type="match status" value="2"/>
</dbReference>
<comment type="caution">
    <text evidence="4">The sequence shown here is derived from an EMBL/GenBank/DDBJ whole genome shotgun (WGS) entry which is preliminary data.</text>
</comment>
<dbReference type="SUPFAM" id="SSF158499">
    <property type="entry name" value="DnaD domain-like"/>
    <property type="match status" value="2"/>
</dbReference>
<feature type="domain" description="DnaB/C C-terminal" evidence="3">
    <location>
        <begin position="233"/>
        <end position="298"/>
    </location>
</feature>
<dbReference type="PANTHER" id="PTHR37293:SF5">
    <property type="entry name" value="DNA REPLICATION PROTEIN"/>
    <property type="match status" value="1"/>
</dbReference>
<evidence type="ECO:0000256" key="2">
    <source>
        <dbReference type="SAM" id="MobiDB-lite"/>
    </source>
</evidence>
<organism evidence="4 5">
    <name type="scientific">Dorea ammoniilytica</name>
    <dbReference type="NCBI Taxonomy" id="2981788"/>
    <lineage>
        <taxon>Bacteria</taxon>
        <taxon>Bacillati</taxon>
        <taxon>Bacillota</taxon>
        <taxon>Clostridia</taxon>
        <taxon>Lachnospirales</taxon>
        <taxon>Lachnospiraceae</taxon>
        <taxon>Dorea</taxon>
    </lineage>
</organism>
<dbReference type="RefSeq" id="WP_262581556.1">
    <property type="nucleotide sequence ID" value="NZ_JAOQJV010000008.1"/>
</dbReference>
<feature type="region of interest" description="Disordered" evidence="2">
    <location>
        <begin position="114"/>
        <end position="136"/>
    </location>
</feature>
<dbReference type="InterPro" id="IPR006343">
    <property type="entry name" value="DnaB/C_C"/>
</dbReference>
<protein>
    <submittedName>
        <fullName evidence="4">DnaD domain protein</fullName>
    </submittedName>
</protein>
<dbReference type="InterPro" id="IPR034829">
    <property type="entry name" value="DnaD-like_sf"/>
</dbReference>
<gene>
    <name evidence="4" type="ORF">OCV65_07625</name>
</gene>
<feature type="domain" description="DnaB/C C-terminal" evidence="3">
    <location>
        <begin position="147"/>
        <end position="215"/>
    </location>
</feature>
<dbReference type="InterPro" id="IPR017019">
    <property type="entry name" value="DNA_replication_prd_bac"/>
</dbReference>
<dbReference type="Proteomes" id="UP001207605">
    <property type="component" value="Unassembled WGS sequence"/>
</dbReference>
<evidence type="ECO:0000256" key="1">
    <source>
        <dbReference type="ARBA" id="ARBA00093462"/>
    </source>
</evidence>
<accession>A0ABT2S676</accession>
<evidence type="ECO:0000313" key="5">
    <source>
        <dbReference type="Proteomes" id="UP001207605"/>
    </source>
</evidence>
<dbReference type="PIRSF" id="PIRSF033722">
    <property type="entry name" value="DnaD_CA_C3587_prd"/>
    <property type="match status" value="1"/>
</dbReference>
<sequence length="348" mass="39390">MTKLTLTNCVQGYATLVENEFIDKYMAEANGEYVKVYLLLLRYKCDPSVNLGVSEIADILDCTEKDVNRALDYWTKKGLLDVAKSGAQSAPQAQEREAAATPAKKAAQTVISMVKKPESPVTPEPKSAQTPSEKNRKEFREITHVTELYLGKTLTKTEVEELVYFYDVLGMSADLIEYLIEYCVENGHKSIHYIKKVALSWNDQHVTTVKEAKDASGKYNKNSYAVLNAYGIKGRAPAEPEMAYISRWNDEYGFSPELIVEACNRTMNTIHQPSFDYTESILKSWMDKGVRDIADVKALDLVHMKEKAAKKTAAPRTSSRTAKSKFNNFEGRKYQDMDELTRKLIETR</sequence>
<dbReference type="EMBL" id="JAOQJV010000008">
    <property type="protein sequence ID" value="MCU6700099.1"/>
    <property type="molecule type" value="Genomic_DNA"/>
</dbReference>
<evidence type="ECO:0000313" key="4">
    <source>
        <dbReference type="EMBL" id="MCU6700099.1"/>
    </source>
</evidence>